<dbReference type="Proteomes" id="UP000219636">
    <property type="component" value="Unassembled WGS sequence"/>
</dbReference>
<feature type="region of interest" description="Disordered" evidence="1">
    <location>
        <begin position="271"/>
        <end position="297"/>
    </location>
</feature>
<organism evidence="2 3">
    <name type="scientific">Ureibacillus xyleni</name>
    <dbReference type="NCBI Taxonomy" id="614648"/>
    <lineage>
        <taxon>Bacteria</taxon>
        <taxon>Bacillati</taxon>
        <taxon>Bacillota</taxon>
        <taxon>Bacilli</taxon>
        <taxon>Bacillales</taxon>
        <taxon>Caryophanaceae</taxon>
        <taxon>Ureibacillus</taxon>
    </lineage>
</organism>
<feature type="compositionally biased region" description="Polar residues" evidence="1">
    <location>
        <begin position="279"/>
        <end position="297"/>
    </location>
</feature>
<dbReference type="EMBL" id="OBMQ01000013">
    <property type="protein sequence ID" value="SOC21507.1"/>
    <property type="molecule type" value="Genomic_DNA"/>
</dbReference>
<reference evidence="3" key="1">
    <citation type="submission" date="2017-08" db="EMBL/GenBank/DDBJ databases">
        <authorList>
            <person name="Varghese N."/>
            <person name="Submissions S."/>
        </authorList>
    </citation>
    <scope>NUCLEOTIDE SEQUENCE [LARGE SCALE GENOMIC DNA]</scope>
    <source>
        <strain evidence="3">JC22</strain>
    </source>
</reference>
<dbReference type="AlphaFoldDB" id="A0A285THS0"/>
<sequence>HMWVLQGKDEDGYIEFHSDEVLKLRHDSPDSKPLIIRERDRFKIMKRVAALSSIWISMRENSVKVVNKEKISDEDEYDFTTFHRMFDINSVKVAYDKKTGEPKGIYALKIKPAPVLRRYFDSSLQTFVSLDLKVIKYSYHTQRELKRLGRYLSYQWKVRTLSRNLKQPFKVRTIIETLDFPPSYNGVVIREKLEQVLDELQKDGIVAEWYYTEPIDESKVGKRDWVKKYWGELNLIILPPQETIEENKKKIGQMALLAQKQEAQQRFLENNHSDVSDEASGTSKSQVKPKTKQSLSPETLAEIIDREKLSIRGAAAEIGVSHSTLLRYLKNEMKRYNKASMAKMTAWYESYTA</sequence>
<keyword evidence="3" id="KW-1185">Reference proteome</keyword>
<dbReference type="InterPro" id="IPR010982">
    <property type="entry name" value="Lambda_DNA-bd_dom_sf"/>
</dbReference>
<evidence type="ECO:0000256" key="1">
    <source>
        <dbReference type="SAM" id="MobiDB-lite"/>
    </source>
</evidence>
<evidence type="ECO:0000313" key="3">
    <source>
        <dbReference type="Proteomes" id="UP000219636"/>
    </source>
</evidence>
<accession>A0A285THS0</accession>
<dbReference type="Gene3D" id="1.10.260.40">
    <property type="entry name" value="lambda repressor-like DNA-binding domains"/>
    <property type="match status" value="1"/>
</dbReference>
<proteinExistence type="predicted"/>
<dbReference type="GO" id="GO:0003677">
    <property type="term" value="F:DNA binding"/>
    <property type="evidence" value="ECO:0007669"/>
    <property type="project" value="InterPro"/>
</dbReference>
<feature type="non-terminal residue" evidence="2">
    <location>
        <position position="1"/>
    </location>
</feature>
<protein>
    <submittedName>
        <fullName evidence="2">Uncharacterized protein</fullName>
    </submittedName>
</protein>
<name>A0A285THS0_9BACL</name>
<gene>
    <name evidence="2" type="ORF">SAMN05880501_1131</name>
</gene>
<evidence type="ECO:0000313" key="2">
    <source>
        <dbReference type="EMBL" id="SOC21507.1"/>
    </source>
</evidence>